<protein>
    <submittedName>
        <fullName evidence="3">Acetyltransferase</fullName>
    </submittedName>
</protein>
<evidence type="ECO:0000313" key="3">
    <source>
        <dbReference type="EMBL" id="RFA11061.1"/>
    </source>
</evidence>
<gene>
    <name evidence="3" type="ORF">B7R54_03080</name>
</gene>
<proteinExistence type="inferred from homology"/>
<dbReference type="EMBL" id="NBWZ01000001">
    <property type="protein sequence ID" value="RFA11061.1"/>
    <property type="molecule type" value="Genomic_DNA"/>
</dbReference>
<name>A0A3E0VMW7_9MICO</name>
<dbReference type="Proteomes" id="UP000256486">
    <property type="component" value="Unassembled WGS sequence"/>
</dbReference>
<keyword evidence="2 3" id="KW-0808">Transferase</keyword>
<dbReference type="SUPFAM" id="SSF51161">
    <property type="entry name" value="Trimeric LpxA-like enzymes"/>
    <property type="match status" value="1"/>
</dbReference>
<dbReference type="Gene3D" id="2.160.10.10">
    <property type="entry name" value="Hexapeptide repeat proteins"/>
    <property type="match status" value="1"/>
</dbReference>
<dbReference type="InterPro" id="IPR051159">
    <property type="entry name" value="Hexapeptide_acetyltransf"/>
</dbReference>
<accession>A0A3E0VMW7</accession>
<evidence type="ECO:0000256" key="2">
    <source>
        <dbReference type="ARBA" id="ARBA00022679"/>
    </source>
</evidence>
<dbReference type="PANTHER" id="PTHR23416">
    <property type="entry name" value="SIALIC ACID SYNTHASE-RELATED"/>
    <property type="match status" value="1"/>
</dbReference>
<dbReference type="AlphaFoldDB" id="A0A3E0VMW7"/>
<comment type="similarity">
    <text evidence="1">Belongs to the transferase hexapeptide repeat family.</text>
</comment>
<dbReference type="OrthoDB" id="2643438at2"/>
<reference evidence="3 4" key="1">
    <citation type="submission" date="2017-04" db="EMBL/GenBank/DDBJ databases">
        <title>Comparative genome analysis of Subtercola boreus.</title>
        <authorList>
            <person name="Cho Y.-J."/>
            <person name="Cho A."/>
            <person name="Kim O.-S."/>
            <person name="Lee J.-I."/>
        </authorList>
    </citation>
    <scope>NUCLEOTIDE SEQUENCE [LARGE SCALE GENOMIC DNA]</scope>
    <source>
        <strain evidence="3 4">K300</strain>
    </source>
</reference>
<dbReference type="InterPro" id="IPR011004">
    <property type="entry name" value="Trimer_LpxA-like_sf"/>
</dbReference>
<sequence length="167" mass="17684">MAAYNIVLTFIPSHTVRLGALRLWGAKIGSGTSISRGTTVFDIDKLVIGRDCSIGFRCLFDARGGITLGDNVVLASDTQLITGSHVIDSDDFAAEFKPITIDSFAWVASRSTVVSGVTIGRGGVVGACSLVREDVPPMAVVAGVPARQRGERASALTYSAAFRRLFY</sequence>
<keyword evidence="4" id="KW-1185">Reference proteome</keyword>
<organism evidence="3 4">
    <name type="scientific">Subtercola boreus</name>
    <dbReference type="NCBI Taxonomy" id="120213"/>
    <lineage>
        <taxon>Bacteria</taxon>
        <taxon>Bacillati</taxon>
        <taxon>Actinomycetota</taxon>
        <taxon>Actinomycetes</taxon>
        <taxon>Micrococcales</taxon>
        <taxon>Microbacteriaceae</taxon>
        <taxon>Subtercola</taxon>
    </lineage>
</organism>
<dbReference type="GO" id="GO:0008374">
    <property type="term" value="F:O-acyltransferase activity"/>
    <property type="evidence" value="ECO:0007669"/>
    <property type="project" value="TreeGrafter"/>
</dbReference>
<evidence type="ECO:0000256" key="1">
    <source>
        <dbReference type="ARBA" id="ARBA00007274"/>
    </source>
</evidence>
<comment type="caution">
    <text evidence="3">The sequence shown here is derived from an EMBL/GenBank/DDBJ whole genome shotgun (WGS) entry which is preliminary data.</text>
</comment>
<evidence type="ECO:0000313" key="4">
    <source>
        <dbReference type="Proteomes" id="UP000256486"/>
    </source>
</evidence>
<dbReference type="GO" id="GO:0005829">
    <property type="term" value="C:cytosol"/>
    <property type="evidence" value="ECO:0007669"/>
    <property type="project" value="TreeGrafter"/>
</dbReference>
<dbReference type="PANTHER" id="PTHR23416:SF23">
    <property type="entry name" value="ACETYLTRANSFERASE C18B11.09C-RELATED"/>
    <property type="match status" value="1"/>
</dbReference>
<dbReference type="CDD" id="cd04647">
    <property type="entry name" value="LbH_MAT_like"/>
    <property type="match status" value="1"/>
</dbReference>